<name>A0A0H5QK31_9EUKA</name>
<dbReference type="InterPro" id="IPR035940">
    <property type="entry name" value="CAP_sf"/>
</dbReference>
<dbReference type="AlphaFoldDB" id="A0A0H5QK31"/>
<feature type="non-terminal residue" evidence="2">
    <location>
        <position position="1"/>
    </location>
</feature>
<dbReference type="Gene3D" id="3.40.33.10">
    <property type="entry name" value="CAP"/>
    <property type="match status" value="1"/>
</dbReference>
<feature type="non-terminal residue" evidence="2">
    <location>
        <position position="128"/>
    </location>
</feature>
<feature type="compositionally biased region" description="Basic residues" evidence="1">
    <location>
        <begin position="84"/>
        <end position="95"/>
    </location>
</feature>
<organism evidence="2">
    <name type="scientific">Spongospora subterranea</name>
    <dbReference type="NCBI Taxonomy" id="70186"/>
    <lineage>
        <taxon>Eukaryota</taxon>
        <taxon>Sar</taxon>
        <taxon>Rhizaria</taxon>
        <taxon>Endomyxa</taxon>
        <taxon>Phytomyxea</taxon>
        <taxon>Plasmodiophorida</taxon>
        <taxon>Plasmodiophoridae</taxon>
        <taxon>Spongospora</taxon>
    </lineage>
</organism>
<proteinExistence type="predicted"/>
<dbReference type="EMBL" id="HACM01001921">
    <property type="protein sequence ID" value="CRZ02363.1"/>
    <property type="molecule type" value="Transcribed_RNA"/>
</dbReference>
<evidence type="ECO:0000256" key="1">
    <source>
        <dbReference type="SAM" id="MobiDB-lite"/>
    </source>
</evidence>
<sequence length="128" mass="14356">CGSSSGLFPDGQYHSYYVCYFDQRFSMVTPYSSGPSCSNCPSTLSYCSTNLCTSVAPKTTKKNLPRKNQLPKNKLQRNQPQKKPITKKPTTKKPTTKNPTTRKLTSKKLTLKKVLTTKRGSLRRITTS</sequence>
<evidence type="ECO:0000313" key="2">
    <source>
        <dbReference type="EMBL" id="CRZ02363.1"/>
    </source>
</evidence>
<reference evidence="2" key="1">
    <citation type="submission" date="2015-04" db="EMBL/GenBank/DDBJ databases">
        <title>The genome sequence of the plant pathogenic Rhizarian Plasmodiophora brassicae reveals insights in its biotrophic life cycle and the origin of chitin synthesis.</title>
        <authorList>
            <person name="Schwelm A."/>
            <person name="Fogelqvist J."/>
            <person name="Knaust A."/>
            <person name="Julke S."/>
            <person name="Lilja T."/>
            <person name="Dhandapani V."/>
            <person name="Bonilla-Rosso G."/>
            <person name="Karlsson M."/>
            <person name="Shevchenko A."/>
            <person name="Choi S.R."/>
            <person name="Kim H.G."/>
            <person name="Park J.Y."/>
            <person name="Lim Y.P."/>
            <person name="Ludwig-Muller J."/>
            <person name="Dixelius C."/>
        </authorList>
    </citation>
    <scope>NUCLEOTIDE SEQUENCE</scope>
    <source>
        <tissue evidence="2">Potato root galls</tissue>
    </source>
</reference>
<accession>A0A0H5QK31</accession>
<feature type="region of interest" description="Disordered" evidence="1">
    <location>
        <begin position="58"/>
        <end position="128"/>
    </location>
</feature>
<protein>
    <submittedName>
        <fullName evidence="2">Uncharacterized protein</fullName>
    </submittedName>
</protein>